<dbReference type="KEGG" id="pmaw:MACH26_23620"/>
<gene>
    <name evidence="2" type="ORF">MACH26_23620</name>
</gene>
<keyword evidence="3" id="KW-1185">Reference proteome</keyword>
<sequence length="244" mass="27863">MLTRMFSLKVVVQALSVLVIAITLSACAGKPTVHVYGKYLSQEKVAVLQKQFEEQGFKAQVNSLDTPVSITENTVLYSLLLKDADTLERAVKVASESGFKVNLVQPMVKGNHWYTKNSLAMILFPQEQGHNGHIFQQDLVHQYQVNSCDVPLTLHLKEDFSYLIAGKEWSDEQKPLITGNWLYRQYPYIELRGFDAEHSHMYFEISRRMEQDQISRLQMQTLTPLEPYELISGCSFEVGQRISG</sequence>
<evidence type="ECO:0000313" key="3">
    <source>
        <dbReference type="Proteomes" id="UP001333710"/>
    </source>
</evidence>
<dbReference type="EMBL" id="AP027272">
    <property type="protein sequence ID" value="BDX06841.1"/>
    <property type="molecule type" value="Genomic_DNA"/>
</dbReference>
<proteinExistence type="predicted"/>
<dbReference type="RefSeq" id="WP_338292840.1">
    <property type="nucleotide sequence ID" value="NZ_AP027272.1"/>
</dbReference>
<feature type="signal peptide" evidence="1">
    <location>
        <begin position="1"/>
        <end position="28"/>
    </location>
</feature>
<feature type="chain" id="PRO_5041232240" description="Lipoprotein" evidence="1">
    <location>
        <begin position="29"/>
        <end position="244"/>
    </location>
</feature>
<name>A0AA48KPN9_9ALTE</name>
<evidence type="ECO:0008006" key="4">
    <source>
        <dbReference type="Google" id="ProtNLM"/>
    </source>
</evidence>
<dbReference type="Proteomes" id="UP001333710">
    <property type="component" value="Chromosome"/>
</dbReference>
<reference evidence="2" key="1">
    <citation type="submission" date="2023-01" db="EMBL/GenBank/DDBJ databases">
        <title>Complete genome sequence of Planctobacterium marinum strain Dej080120_11.</title>
        <authorList>
            <person name="Ueki S."/>
            <person name="Maruyama F."/>
        </authorList>
    </citation>
    <scope>NUCLEOTIDE SEQUENCE</scope>
    <source>
        <strain evidence="2">Dej080120_11</strain>
    </source>
</reference>
<keyword evidence="1" id="KW-0732">Signal</keyword>
<evidence type="ECO:0000313" key="2">
    <source>
        <dbReference type="EMBL" id="BDX06841.1"/>
    </source>
</evidence>
<evidence type="ECO:0000256" key="1">
    <source>
        <dbReference type="SAM" id="SignalP"/>
    </source>
</evidence>
<dbReference type="PROSITE" id="PS51257">
    <property type="entry name" value="PROKAR_LIPOPROTEIN"/>
    <property type="match status" value="1"/>
</dbReference>
<organism evidence="2 3">
    <name type="scientific">Planctobacterium marinum</name>
    <dbReference type="NCBI Taxonomy" id="1631968"/>
    <lineage>
        <taxon>Bacteria</taxon>
        <taxon>Pseudomonadati</taxon>
        <taxon>Pseudomonadota</taxon>
        <taxon>Gammaproteobacteria</taxon>
        <taxon>Alteromonadales</taxon>
        <taxon>Alteromonadaceae</taxon>
        <taxon>Planctobacterium</taxon>
    </lineage>
</organism>
<accession>A0AA48KPN9</accession>
<dbReference type="AlphaFoldDB" id="A0AA48KPN9"/>
<protein>
    <recommendedName>
        <fullName evidence="4">Lipoprotein</fullName>
    </recommendedName>
</protein>